<dbReference type="EMBL" id="BAFE01000061">
    <property type="protein sequence ID" value="GAB48830.1"/>
    <property type="molecule type" value="Genomic_DNA"/>
</dbReference>
<dbReference type="OrthoDB" id="3240216at2"/>
<protein>
    <recommendedName>
        <fullName evidence="3">DUF3566 domain-containing protein</fullName>
    </recommendedName>
</protein>
<dbReference type="Proteomes" id="UP000004367">
    <property type="component" value="Unassembled WGS sequence"/>
</dbReference>
<sequence length="160" mass="16391">MPAGGTAARPAGATAPSGTATATQTRPASHPTVTRGDEPRKVRLTLSRIDPFSVMKISFLLSVAVAIAGVVVVAALWMMLQGMGVFSTINTTLNELAQSANQGSSINVLEILSFGRVLSLAIVLGVANVILMTAIATLSAVIYNICAALVGGFSSTFTDI</sequence>
<keyword evidence="2" id="KW-0472">Membrane</keyword>
<feature type="transmembrane region" description="Helical" evidence="2">
    <location>
        <begin position="57"/>
        <end position="80"/>
    </location>
</feature>
<evidence type="ECO:0000313" key="4">
    <source>
        <dbReference type="EMBL" id="GAB48830.1"/>
    </source>
</evidence>
<evidence type="ECO:0000256" key="2">
    <source>
        <dbReference type="SAM" id="Phobius"/>
    </source>
</evidence>
<reference evidence="4 5" key="1">
    <citation type="submission" date="2012-02" db="EMBL/GenBank/DDBJ databases">
        <title>Whole genome shotgun sequence of Mobilicoccus pelagius NBRC 104925.</title>
        <authorList>
            <person name="Yoshida Y."/>
            <person name="Hosoyama A."/>
            <person name="Tsuchikane K."/>
            <person name="Katsumata H."/>
            <person name="Yamazaki S."/>
            <person name="Fujita N."/>
        </authorList>
    </citation>
    <scope>NUCLEOTIDE SEQUENCE [LARGE SCALE GENOMIC DNA]</scope>
    <source>
        <strain evidence="4 5">NBRC 104925</strain>
    </source>
</reference>
<proteinExistence type="predicted"/>
<keyword evidence="5" id="KW-1185">Reference proteome</keyword>
<accession>H5USX2</accession>
<feature type="region of interest" description="Disordered" evidence="1">
    <location>
        <begin position="1"/>
        <end position="39"/>
    </location>
</feature>
<dbReference type="InterPro" id="IPR021949">
    <property type="entry name" value="DUF3566_TM"/>
</dbReference>
<organism evidence="4 5">
    <name type="scientific">Mobilicoccus pelagius NBRC 104925</name>
    <dbReference type="NCBI Taxonomy" id="1089455"/>
    <lineage>
        <taxon>Bacteria</taxon>
        <taxon>Bacillati</taxon>
        <taxon>Actinomycetota</taxon>
        <taxon>Actinomycetes</taxon>
        <taxon>Micrococcales</taxon>
        <taxon>Dermatophilaceae</taxon>
        <taxon>Mobilicoccus</taxon>
    </lineage>
</organism>
<evidence type="ECO:0000256" key="1">
    <source>
        <dbReference type="SAM" id="MobiDB-lite"/>
    </source>
</evidence>
<evidence type="ECO:0000313" key="5">
    <source>
        <dbReference type="Proteomes" id="UP000004367"/>
    </source>
</evidence>
<dbReference type="Pfam" id="PF12089">
    <property type="entry name" value="DUF3566"/>
    <property type="match status" value="1"/>
</dbReference>
<dbReference type="AlphaFoldDB" id="H5USX2"/>
<feature type="domain" description="DUF3566" evidence="3">
    <location>
        <begin position="39"/>
        <end position="159"/>
    </location>
</feature>
<keyword evidence="2" id="KW-1133">Transmembrane helix</keyword>
<gene>
    <name evidence="4" type="ORF">MOPEL_083_00350</name>
</gene>
<feature type="compositionally biased region" description="Low complexity" evidence="1">
    <location>
        <begin position="1"/>
        <end position="23"/>
    </location>
</feature>
<evidence type="ECO:0000259" key="3">
    <source>
        <dbReference type="Pfam" id="PF12089"/>
    </source>
</evidence>
<comment type="caution">
    <text evidence="4">The sequence shown here is derived from an EMBL/GenBank/DDBJ whole genome shotgun (WGS) entry which is preliminary data.</text>
</comment>
<keyword evidence="2" id="KW-0812">Transmembrane</keyword>
<feature type="transmembrane region" description="Helical" evidence="2">
    <location>
        <begin position="117"/>
        <end position="150"/>
    </location>
</feature>
<dbReference type="eggNOG" id="COG3266">
    <property type="taxonomic scope" value="Bacteria"/>
</dbReference>
<dbReference type="STRING" id="1089455.MOPEL_083_00350"/>
<name>H5USX2_9MICO</name>